<keyword evidence="6" id="KW-0472">Membrane</keyword>
<evidence type="ECO:0000256" key="4">
    <source>
        <dbReference type="ARBA" id="ARBA00047475"/>
    </source>
</evidence>
<evidence type="ECO:0000313" key="8">
    <source>
        <dbReference type="WBParaSite" id="Pan_g17857.t1"/>
    </source>
</evidence>
<dbReference type="PROSITE" id="PS00375">
    <property type="entry name" value="UDPGT"/>
    <property type="match status" value="1"/>
</dbReference>
<comment type="subcellular location">
    <subcellularLocation>
        <location evidence="6">Membrane</location>
        <topology evidence="6">Single-pass membrane protein</topology>
    </subcellularLocation>
</comment>
<dbReference type="GO" id="GO:0015020">
    <property type="term" value="F:glucuronosyltransferase activity"/>
    <property type="evidence" value="ECO:0007669"/>
    <property type="project" value="UniProtKB-EC"/>
</dbReference>
<dbReference type="InterPro" id="IPR002213">
    <property type="entry name" value="UDP_glucos_trans"/>
</dbReference>
<evidence type="ECO:0000256" key="5">
    <source>
        <dbReference type="RuleBase" id="RU003718"/>
    </source>
</evidence>
<dbReference type="GO" id="GO:0016020">
    <property type="term" value="C:membrane"/>
    <property type="evidence" value="ECO:0007669"/>
    <property type="project" value="UniProtKB-SubCell"/>
</dbReference>
<keyword evidence="6" id="KW-0812">Transmembrane</keyword>
<accession>A0A7E4V9F9</accession>
<dbReference type="PANTHER" id="PTHR48043">
    <property type="entry name" value="EG:EG0003.4 PROTEIN-RELATED"/>
    <property type="match status" value="1"/>
</dbReference>
<comment type="catalytic activity">
    <reaction evidence="4 6">
        <text>glucuronate acceptor + UDP-alpha-D-glucuronate = acceptor beta-D-glucuronoside + UDP + H(+)</text>
        <dbReference type="Rhea" id="RHEA:21032"/>
        <dbReference type="ChEBI" id="CHEBI:15378"/>
        <dbReference type="ChEBI" id="CHEBI:58052"/>
        <dbReference type="ChEBI" id="CHEBI:58223"/>
        <dbReference type="ChEBI" id="CHEBI:132367"/>
        <dbReference type="ChEBI" id="CHEBI:132368"/>
        <dbReference type="EC" id="2.4.1.17"/>
    </reaction>
</comment>
<dbReference type="CDD" id="cd03784">
    <property type="entry name" value="GT1_Gtf-like"/>
    <property type="match status" value="1"/>
</dbReference>
<dbReference type="PANTHER" id="PTHR48043:SF145">
    <property type="entry name" value="FI06409P-RELATED"/>
    <property type="match status" value="1"/>
</dbReference>
<name>A0A7E4V9F9_PANRE</name>
<evidence type="ECO:0000256" key="2">
    <source>
        <dbReference type="ARBA" id="ARBA00022676"/>
    </source>
</evidence>
<feature type="transmembrane region" description="Helical" evidence="6">
    <location>
        <begin position="183"/>
        <end position="207"/>
    </location>
</feature>
<evidence type="ECO:0000256" key="6">
    <source>
        <dbReference type="RuleBase" id="RU362059"/>
    </source>
</evidence>
<dbReference type="InterPro" id="IPR035595">
    <property type="entry name" value="UDP_glycos_trans_CS"/>
</dbReference>
<dbReference type="SUPFAM" id="SSF53756">
    <property type="entry name" value="UDP-Glycosyltransferase/glycogen phosphorylase"/>
    <property type="match status" value="1"/>
</dbReference>
<dbReference type="WBParaSite" id="Pan_g17857.t1">
    <property type="protein sequence ID" value="Pan_g17857.t1"/>
    <property type="gene ID" value="Pan_g17857"/>
</dbReference>
<dbReference type="FunFam" id="3.40.50.2000:FF:000021">
    <property type="entry name" value="UDP-glucuronosyltransferase"/>
    <property type="match status" value="1"/>
</dbReference>
<evidence type="ECO:0000313" key="7">
    <source>
        <dbReference type="Proteomes" id="UP000492821"/>
    </source>
</evidence>
<evidence type="ECO:0000256" key="3">
    <source>
        <dbReference type="ARBA" id="ARBA00022679"/>
    </source>
</evidence>
<comment type="similarity">
    <text evidence="1 5">Belongs to the UDP-glycosyltransferase family.</text>
</comment>
<sequence length="218" mass="24449">MPKSLKMLFIEAFVEFPEVTFLWKYETPEDGTAKDSSNVITKTWLPQKDLLHHPKLLAFITHAGQNSFNEAIAAGVPLLCVPVFGDQPKNAQHVISKGLGLQLQHNGLTKDKIVDALRQIINNASYRANAKHLSKIMSMKSKWQTPEDRFVKNVELAAEFGNTGTLSATGADQNALIFHSLDVIAFFVVVLIVIFKMVSFILLKAVFEFRQFMKTKTD</sequence>
<keyword evidence="3 5" id="KW-0808">Transferase</keyword>
<keyword evidence="6" id="KW-1133">Transmembrane helix</keyword>
<protein>
    <recommendedName>
        <fullName evidence="6">UDP-glucuronosyltransferase</fullName>
        <ecNumber evidence="6">2.4.1.17</ecNumber>
    </recommendedName>
</protein>
<dbReference type="Pfam" id="PF00201">
    <property type="entry name" value="UDPGT"/>
    <property type="match status" value="1"/>
</dbReference>
<proteinExistence type="inferred from homology"/>
<keyword evidence="2 5" id="KW-0328">Glycosyltransferase</keyword>
<organism evidence="7 8">
    <name type="scientific">Panagrellus redivivus</name>
    <name type="common">Microworm</name>
    <dbReference type="NCBI Taxonomy" id="6233"/>
    <lineage>
        <taxon>Eukaryota</taxon>
        <taxon>Metazoa</taxon>
        <taxon>Ecdysozoa</taxon>
        <taxon>Nematoda</taxon>
        <taxon>Chromadorea</taxon>
        <taxon>Rhabditida</taxon>
        <taxon>Tylenchina</taxon>
        <taxon>Panagrolaimomorpha</taxon>
        <taxon>Panagrolaimoidea</taxon>
        <taxon>Panagrolaimidae</taxon>
        <taxon>Panagrellus</taxon>
    </lineage>
</organism>
<dbReference type="InterPro" id="IPR050271">
    <property type="entry name" value="UDP-glycosyltransferase"/>
</dbReference>
<dbReference type="Proteomes" id="UP000492821">
    <property type="component" value="Unassembled WGS sequence"/>
</dbReference>
<dbReference type="EC" id="2.4.1.17" evidence="6"/>
<evidence type="ECO:0000256" key="1">
    <source>
        <dbReference type="ARBA" id="ARBA00009995"/>
    </source>
</evidence>
<reference evidence="8" key="2">
    <citation type="submission" date="2020-10" db="UniProtKB">
        <authorList>
            <consortium name="WormBaseParasite"/>
        </authorList>
    </citation>
    <scope>IDENTIFICATION</scope>
</reference>
<keyword evidence="7" id="KW-1185">Reference proteome</keyword>
<dbReference type="AlphaFoldDB" id="A0A7E4V9F9"/>
<dbReference type="Gene3D" id="3.40.50.2000">
    <property type="entry name" value="Glycogen Phosphorylase B"/>
    <property type="match status" value="1"/>
</dbReference>
<reference evidence="7" key="1">
    <citation type="journal article" date="2013" name="Genetics">
        <title>The draft genome and transcriptome of Panagrellus redivivus are shaped by the harsh demands of a free-living lifestyle.</title>
        <authorList>
            <person name="Srinivasan J."/>
            <person name="Dillman A.R."/>
            <person name="Macchietto M.G."/>
            <person name="Heikkinen L."/>
            <person name="Lakso M."/>
            <person name="Fracchia K.M."/>
            <person name="Antoshechkin I."/>
            <person name="Mortazavi A."/>
            <person name="Wong G."/>
            <person name="Sternberg P.W."/>
        </authorList>
    </citation>
    <scope>NUCLEOTIDE SEQUENCE [LARGE SCALE GENOMIC DNA]</scope>
    <source>
        <strain evidence="7">MT8872</strain>
    </source>
</reference>